<gene>
    <name evidence="3" type="ORF">ANDGO_01522</name>
</gene>
<protein>
    <submittedName>
        <fullName evidence="3">Mitochondrial iron-sulfur cluster biosynthesis Isa1 (Isca1)</fullName>
    </submittedName>
</protein>
<dbReference type="InterPro" id="IPR016092">
    <property type="entry name" value="ATAP"/>
</dbReference>
<dbReference type="NCBIfam" id="TIGR00049">
    <property type="entry name" value="iron-sulfur cluster assembly accessory protein"/>
    <property type="match status" value="1"/>
</dbReference>
<dbReference type="GO" id="GO:0016226">
    <property type="term" value="P:iron-sulfur cluster assembly"/>
    <property type="evidence" value="ECO:0007669"/>
    <property type="project" value="InterPro"/>
</dbReference>
<name>A0A8K0F0I8_ANDGO</name>
<evidence type="ECO:0000313" key="4">
    <source>
        <dbReference type="Proteomes" id="UP000799049"/>
    </source>
</evidence>
<keyword evidence="4" id="KW-1185">Reference proteome</keyword>
<organism evidence="3 4">
    <name type="scientific">Andalucia godoyi</name>
    <name type="common">Flagellate</name>
    <dbReference type="NCBI Taxonomy" id="505711"/>
    <lineage>
        <taxon>Eukaryota</taxon>
        <taxon>Discoba</taxon>
        <taxon>Jakobida</taxon>
        <taxon>Andalucina</taxon>
        <taxon>Andaluciidae</taxon>
        <taxon>Andalucia</taxon>
    </lineage>
</organism>
<dbReference type="EMBL" id="VRVR01000047">
    <property type="protein sequence ID" value="KAF0852301.1"/>
    <property type="molecule type" value="Genomic_DNA"/>
</dbReference>
<dbReference type="Gene3D" id="2.60.300.12">
    <property type="entry name" value="HesB-like domain"/>
    <property type="match status" value="1"/>
</dbReference>
<dbReference type="InterPro" id="IPR000361">
    <property type="entry name" value="ATAP_core_dom"/>
</dbReference>
<dbReference type="FunFam" id="2.60.300.12:FF:000001">
    <property type="entry name" value="Iron-binding protein IscA"/>
    <property type="match status" value="1"/>
</dbReference>
<dbReference type="InterPro" id="IPR017870">
    <property type="entry name" value="FeS_cluster_insertion_CS"/>
</dbReference>
<comment type="caution">
    <text evidence="3">The sequence shown here is derived from an EMBL/GenBank/DDBJ whole genome shotgun (WGS) entry which is preliminary data.</text>
</comment>
<dbReference type="Pfam" id="PF01521">
    <property type="entry name" value="Fe-S_biosyn"/>
    <property type="match status" value="1"/>
</dbReference>
<dbReference type="PROSITE" id="PS01152">
    <property type="entry name" value="HESB"/>
    <property type="match status" value="1"/>
</dbReference>
<evidence type="ECO:0000313" key="3">
    <source>
        <dbReference type="EMBL" id="KAF0852301.1"/>
    </source>
</evidence>
<accession>A0A8K0F0I8</accession>
<dbReference type="OrthoDB" id="333486at2759"/>
<dbReference type="GO" id="GO:0005739">
    <property type="term" value="C:mitochondrion"/>
    <property type="evidence" value="ECO:0007669"/>
    <property type="project" value="TreeGrafter"/>
</dbReference>
<dbReference type="AlphaFoldDB" id="A0A8K0F0I8"/>
<proteinExistence type="inferred from homology"/>
<dbReference type="GO" id="GO:0051537">
    <property type="term" value="F:2 iron, 2 sulfur cluster binding"/>
    <property type="evidence" value="ECO:0007669"/>
    <property type="project" value="TreeGrafter"/>
</dbReference>
<comment type="similarity">
    <text evidence="1">Belongs to the HesB/IscA family.</text>
</comment>
<reference evidence="3" key="1">
    <citation type="submission" date="2019-09" db="EMBL/GenBank/DDBJ databases">
        <title>The Mitochondrial Proteome of the Jakobid, Andalucia godoyi, a Protist With the Most Gene-Rich and Bacteria-Like Mitochondrial Genome.</title>
        <authorList>
            <person name="Gray M.W."/>
            <person name="Burger G."/>
            <person name="Derelle R."/>
            <person name="Klimes V."/>
            <person name="Leger M."/>
            <person name="Sarrasin M."/>
            <person name="Vlcek C."/>
            <person name="Roger A.J."/>
            <person name="Elias M."/>
            <person name="Lang B.F."/>
        </authorList>
    </citation>
    <scope>NUCLEOTIDE SEQUENCE</scope>
    <source>
        <strain evidence="3">And28</strain>
    </source>
</reference>
<feature type="domain" description="Core" evidence="2">
    <location>
        <begin position="13"/>
        <end position="115"/>
    </location>
</feature>
<evidence type="ECO:0000256" key="1">
    <source>
        <dbReference type="ARBA" id="ARBA00006718"/>
    </source>
</evidence>
<evidence type="ECO:0000259" key="2">
    <source>
        <dbReference type="Pfam" id="PF01521"/>
    </source>
</evidence>
<sequence>MSSRLQRSLGQMMKITDAASGRLKDLISSRHDPSILGIRIGVKRRGCNGLSYTMDYAKDKQKFENAIDASGVTVLVDPKSEMYLIGMEIDYQENDLAAEFVFKNPNAKGTCGCGESFHVQETKT</sequence>
<dbReference type="Proteomes" id="UP000799049">
    <property type="component" value="Unassembled WGS sequence"/>
</dbReference>
<dbReference type="InterPro" id="IPR035903">
    <property type="entry name" value="HesB-like_dom_sf"/>
</dbReference>
<dbReference type="PANTHER" id="PTHR10072">
    <property type="entry name" value="IRON-SULFUR CLUSTER ASSEMBLY PROTEIN"/>
    <property type="match status" value="1"/>
</dbReference>
<dbReference type="PANTHER" id="PTHR10072:SF41">
    <property type="entry name" value="IRON-SULFUR CLUSTER ASSEMBLY 1 HOMOLOG, MITOCHONDRIAL"/>
    <property type="match status" value="1"/>
</dbReference>
<dbReference type="InterPro" id="IPR050322">
    <property type="entry name" value="Fe-S_cluster_asmbl/transfer"/>
</dbReference>
<dbReference type="SUPFAM" id="SSF89360">
    <property type="entry name" value="HesB-like domain"/>
    <property type="match status" value="1"/>
</dbReference>